<dbReference type="RefSeq" id="WP_166510769.1">
    <property type="nucleotide sequence ID" value="NZ_VNHM01000003.1"/>
</dbReference>
<organism evidence="8 9">
    <name type="scientific">Desulfallas thermosapovorans DSM 6562</name>
    <dbReference type="NCBI Taxonomy" id="1121431"/>
    <lineage>
        <taxon>Bacteria</taxon>
        <taxon>Bacillati</taxon>
        <taxon>Bacillota</taxon>
        <taxon>Clostridia</taxon>
        <taxon>Eubacteriales</taxon>
        <taxon>Desulfallaceae</taxon>
        <taxon>Desulfallas</taxon>
    </lineage>
</organism>
<feature type="transmembrane region" description="Helical" evidence="6">
    <location>
        <begin position="7"/>
        <end position="34"/>
    </location>
</feature>
<sequence>MKENFKPIVILFTTLFLVMIGFGIVIPIFPFLIIELGGGPTALGFFMASFSIMQFIFAPLWGRLSDRVGRRPVLLIGLGGYGLTFILFGFVSELWMMFAIRILSGIISSATIPTAMAYIADTTSGEERSKGMGILGAAMGLGMIVGPALGGWLGHNSFSVPFFVAGGLAVLNLPFAIFFLPESLKEPVENTSHEKTRITLAVIKNPLFILFFIGFITNFTMSMFQGTFALFAADGAGFGPKEMGILFAVLGFVGVIIQGGLVGRLVKKFGDVKLIRAGMLISAIGMLLIVTSTNVFLLFLTSTIFSIGNTLLTPSSSSLVSKNAPGGKGAVLGIMQSFGSLGRIFGPMVGGILYDIHMNVPYSLGAVLLLLVLLLAGNKIARFDIDTDGAAARG</sequence>
<evidence type="ECO:0000256" key="4">
    <source>
        <dbReference type="ARBA" id="ARBA00022989"/>
    </source>
</evidence>
<dbReference type="Gene3D" id="1.20.1250.20">
    <property type="entry name" value="MFS general substrate transporter like domains"/>
    <property type="match status" value="1"/>
</dbReference>
<dbReference type="InterPro" id="IPR001958">
    <property type="entry name" value="Tet-R_TetA/multi-R_MdtG-like"/>
</dbReference>
<evidence type="ECO:0000313" key="8">
    <source>
        <dbReference type="EMBL" id="TYO96906.1"/>
    </source>
</evidence>
<accession>A0A5S4ZVS7</accession>
<evidence type="ECO:0000259" key="7">
    <source>
        <dbReference type="PROSITE" id="PS50850"/>
    </source>
</evidence>
<feature type="transmembrane region" description="Helical" evidence="6">
    <location>
        <begin position="40"/>
        <end position="61"/>
    </location>
</feature>
<feature type="transmembrane region" description="Helical" evidence="6">
    <location>
        <begin position="356"/>
        <end position="376"/>
    </location>
</feature>
<comment type="subcellular location">
    <subcellularLocation>
        <location evidence="1">Cell membrane</location>
        <topology evidence="1">Multi-pass membrane protein</topology>
    </subcellularLocation>
</comment>
<proteinExistence type="predicted"/>
<dbReference type="InterPro" id="IPR036259">
    <property type="entry name" value="MFS_trans_sf"/>
</dbReference>
<dbReference type="InterPro" id="IPR020846">
    <property type="entry name" value="MFS_dom"/>
</dbReference>
<keyword evidence="5 6" id="KW-0472">Membrane</keyword>
<evidence type="ECO:0000256" key="1">
    <source>
        <dbReference type="ARBA" id="ARBA00004651"/>
    </source>
</evidence>
<dbReference type="PRINTS" id="PR01035">
    <property type="entry name" value="TCRTETA"/>
</dbReference>
<keyword evidence="4 6" id="KW-1133">Transmembrane helix</keyword>
<feature type="transmembrane region" description="Helical" evidence="6">
    <location>
        <begin position="73"/>
        <end position="92"/>
    </location>
</feature>
<feature type="transmembrane region" description="Helical" evidence="6">
    <location>
        <begin position="278"/>
        <end position="307"/>
    </location>
</feature>
<dbReference type="SUPFAM" id="SSF103473">
    <property type="entry name" value="MFS general substrate transporter"/>
    <property type="match status" value="1"/>
</dbReference>
<dbReference type="Proteomes" id="UP000323166">
    <property type="component" value="Unassembled WGS sequence"/>
</dbReference>
<dbReference type="PROSITE" id="PS50850">
    <property type="entry name" value="MFS"/>
    <property type="match status" value="1"/>
</dbReference>
<keyword evidence="9" id="KW-1185">Reference proteome</keyword>
<reference evidence="8 9" key="1">
    <citation type="submission" date="2019-07" db="EMBL/GenBank/DDBJ databases">
        <title>Genomic Encyclopedia of Type Strains, Phase I: the one thousand microbial genomes (KMG-I) project.</title>
        <authorList>
            <person name="Kyrpides N."/>
        </authorList>
    </citation>
    <scope>NUCLEOTIDE SEQUENCE [LARGE SCALE GENOMIC DNA]</scope>
    <source>
        <strain evidence="8 9">DSM 6562</strain>
    </source>
</reference>
<evidence type="ECO:0000313" key="9">
    <source>
        <dbReference type="Proteomes" id="UP000323166"/>
    </source>
</evidence>
<dbReference type="PANTHER" id="PTHR23504:SF15">
    <property type="entry name" value="MAJOR FACILITATOR SUPERFAMILY (MFS) PROFILE DOMAIN-CONTAINING PROTEIN"/>
    <property type="match status" value="1"/>
</dbReference>
<evidence type="ECO:0000256" key="2">
    <source>
        <dbReference type="ARBA" id="ARBA00022448"/>
    </source>
</evidence>
<evidence type="ECO:0000256" key="5">
    <source>
        <dbReference type="ARBA" id="ARBA00023136"/>
    </source>
</evidence>
<dbReference type="AlphaFoldDB" id="A0A5S4ZVS7"/>
<feature type="transmembrane region" description="Helical" evidence="6">
    <location>
        <begin position="98"/>
        <end position="120"/>
    </location>
</feature>
<feature type="transmembrane region" description="Helical" evidence="6">
    <location>
        <begin position="245"/>
        <end position="266"/>
    </location>
</feature>
<dbReference type="GO" id="GO:0022857">
    <property type="term" value="F:transmembrane transporter activity"/>
    <property type="evidence" value="ECO:0007669"/>
    <property type="project" value="InterPro"/>
</dbReference>
<dbReference type="PANTHER" id="PTHR23504">
    <property type="entry name" value="MAJOR FACILITATOR SUPERFAMILY DOMAIN-CONTAINING PROTEIN 10"/>
    <property type="match status" value="1"/>
</dbReference>
<feature type="transmembrane region" description="Helical" evidence="6">
    <location>
        <begin position="160"/>
        <end position="180"/>
    </location>
</feature>
<dbReference type="Pfam" id="PF07690">
    <property type="entry name" value="MFS_1"/>
    <property type="match status" value="1"/>
</dbReference>
<evidence type="ECO:0000256" key="6">
    <source>
        <dbReference type="SAM" id="Phobius"/>
    </source>
</evidence>
<protein>
    <submittedName>
        <fullName evidence="8">Multidrug resistance protein</fullName>
    </submittedName>
</protein>
<feature type="transmembrane region" description="Helical" evidence="6">
    <location>
        <begin position="132"/>
        <end position="154"/>
    </location>
</feature>
<name>A0A5S4ZVS7_9FIRM</name>
<dbReference type="EMBL" id="VNHM01000003">
    <property type="protein sequence ID" value="TYO96906.1"/>
    <property type="molecule type" value="Genomic_DNA"/>
</dbReference>
<gene>
    <name evidence="8" type="ORF">LX24_00716</name>
</gene>
<feature type="transmembrane region" description="Helical" evidence="6">
    <location>
        <begin position="207"/>
        <end position="233"/>
    </location>
</feature>
<dbReference type="InterPro" id="IPR011701">
    <property type="entry name" value="MFS"/>
</dbReference>
<dbReference type="CDD" id="cd17330">
    <property type="entry name" value="MFS_SLC46_TetA_like"/>
    <property type="match status" value="1"/>
</dbReference>
<comment type="caution">
    <text evidence="8">The sequence shown here is derived from an EMBL/GenBank/DDBJ whole genome shotgun (WGS) entry which is preliminary data.</text>
</comment>
<dbReference type="GO" id="GO:0005886">
    <property type="term" value="C:plasma membrane"/>
    <property type="evidence" value="ECO:0007669"/>
    <property type="project" value="UniProtKB-SubCell"/>
</dbReference>
<feature type="domain" description="Major facilitator superfamily (MFS) profile" evidence="7">
    <location>
        <begin position="7"/>
        <end position="384"/>
    </location>
</feature>
<keyword evidence="2" id="KW-0813">Transport</keyword>
<evidence type="ECO:0000256" key="3">
    <source>
        <dbReference type="ARBA" id="ARBA00022692"/>
    </source>
</evidence>
<keyword evidence="3 6" id="KW-0812">Transmembrane</keyword>